<keyword evidence="11 14" id="KW-0066">ATP synthesis</keyword>
<dbReference type="GO" id="GO:0046961">
    <property type="term" value="F:proton-transporting ATPase activity, rotational mechanism"/>
    <property type="evidence" value="ECO:0007669"/>
    <property type="project" value="TreeGrafter"/>
</dbReference>
<evidence type="ECO:0000256" key="6">
    <source>
        <dbReference type="ARBA" id="ARBA00022692"/>
    </source>
</evidence>
<accession>A0A3S4VIY6</accession>
<feature type="coiled-coil region" evidence="16">
    <location>
        <begin position="63"/>
        <end position="104"/>
    </location>
</feature>
<evidence type="ECO:0000256" key="7">
    <source>
        <dbReference type="ARBA" id="ARBA00022781"/>
    </source>
</evidence>
<evidence type="ECO:0000256" key="3">
    <source>
        <dbReference type="ARBA" id="ARBA00022448"/>
    </source>
</evidence>
<keyword evidence="4 14" id="KW-1003">Cell membrane</keyword>
<dbReference type="Pfam" id="PF00430">
    <property type="entry name" value="ATP-synt_B"/>
    <property type="match status" value="1"/>
</dbReference>
<evidence type="ECO:0000313" key="18">
    <source>
        <dbReference type="Proteomes" id="UP000273044"/>
    </source>
</evidence>
<evidence type="ECO:0000256" key="8">
    <source>
        <dbReference type="ARBA" id="ARBA00022989"/>
    </source>
</evidence>
<dbReference type="Gene3D" id="1.20.5.620">
    <property type="entry name" value="F1F0 ATP synthase subunit B, membrane domain"/>
    <property type="match status" value="1"/>
</dbReference>
<proteinExistence type="inferred from homology"/>
<evidence type="ECO:0000256" key="9">
    <source>
        <dbReference type="ARBA" id="ARBA00023065"/>
    </source>
</evidence>
<dbReference type="InterPro" id="IPR028987">
    <property type="entry name" value="ATP_synth_B-like_membr_sf"/>
</dbReference>
<dbReference type="InterPro" id="IPR050059">
    <property type="entry name" value="ATP_synthase_B_chain"/>
</dbReference>
<dbReference type="PANTHER" id="PTHR33445">
    <property type="entry name" value="ATP SYNTHASE SUBUNIT B', CHLOROPLASTIC"/>
    <property type="match status" value="1"/>
</dbReference>
<dbReference type="InterPro" id="IPR005864">
    <property type="entry name" value="ATP_synth_F0_bsu_bac"/>
</dbReference>
<dbReference type="CDD" id="cd06503">
    <property type="entry name" value="ATP-synt_Fo_b"/>
    <property type="match status" value="1"/>
</dbReference>
<evidence type="ECO:0000256" key="5">
    <source>
        <dbReference type="ARBA" id="ARBA00022547"/>
    </source>
</evidence>
<evidence type="ECO:0000256" key="12">
    <source>
        <dbReference type="ARBA" id="ARBA00025198"/>
    </source>
</evidence>
<comment type="subcellular location">
    <subcellularLocation>
        <location evidence="1 14">Cell membrane</location>
        <topology evidence="1 14">Single-pass membrane protein</topology>
    </subcellularLocation>
</comment>
<keyword evidence="10 14" id="KW-0472">Membrane</keyword>
<evidence type="ECO:0000256" key="16">
    <source>
        <dbReference type="SAM" id="Coils"/>
    </source>
</evidence>
<dbReference type="RefSeq" id="WP_014846455.1">
    <property type="nucleotide sequence ID" value="NZ_CAJZDL010000144.1"/>
</dbReference>
<keyword evidence="9 14" id="KW-0406">Ion transport</keyword>
<name>A0A3S4VIY6_9ACTN</name>
<evidence type="ECO:0000256" key="11">
    <source>
        <dbReference type="ARBA" id="ARBA00023310"/>
    </source>
</evidence>
<comment type="function">
    <text evidence="14">Component of the F(0) channel, it forms part of the peripheral stalk, linking F(1) to F(0).</text>
</comment>
<feature type="transmembrane region" description="Helical" evidence="14">
    <location>
        <begin position="26"/>
        <end position="48"/>
    </location>
</feature>
<keyword evidence="5 14" id="KW-0138">CF(0)</keyword>
<evidence type="ECO:0000256" key="15">
    <source>
        <dbReference type="RuleBase" id="RU003848"/>
    </source>
</evidence>
<dbReference type="OMA" id="ILAWFTM"/>
<dbReference type="NCBIfam" id="NF004412">
    <property type="entry name" value="PRK05759.1-3"/>
    <property type="match status" value="1"/>
</dbReference>
<evidence type="ECO:0000256" key="4">
    <source>
        <dbReference type="ARBA" id="ARBA00022475"/>
    </source>
</evidence>
<keyword evidence="6 14" id="KW-0812">Transmembrane</keyword>
<dbReference type="EMBL" id="LR134406">
    <property type="protein sequence ID" value="VEH70074.1"/>
    <property type="molecule type" value="Genomic_DNA"/>
</dbReference>
<comment type="subunit">
    <text evidence="13 14">F-type ATPases have 2 components, F(1) - the catalytic core - and F(0) - the membrane proton channel. F(1) has five subunits: alpha(3), beta(3), gamma(1), delta(1), epsilon(1). F(0) has three main subunits: a(1), b(2) and c(10-14). The alpha and beta chains form an alternating ring which encloses part of the gamma chain. F(1) is attached to F(0) by a central stalk formed by the gamma and epsilon chains, while a peripheral stalk is formed by the delta and b chains.</text>
</comment>
<dbReference type="HAMAP" id="MF_01398">
    <property type="entry name" value="ATP_synth_b_bprime"/>
    <property type="match status" value="1"/>
</dbReference>
<dbReference type="InterPro" id="IPR002146">
    <property type="entry name" value="ATP_synth_b/b'su_bac/chlpt"/>
</dbReference>
<dbReference type="AlphaFoldDB" id="A0A3S4VIY6"/>
<keyword evidence="3 14" id="KW-0813">Transport</keyword>
<dbReference type="GeneID" id="64406833"/>
<protein>
    <recommendedName>
        <fullName evidence="14">ATP synthase subunit b</fullName>
    </recommendedName>
    <alternativeName>
        <fullName evidence="14">ATP synthase F(0) sector subunit b</fullName>
    </alternativeName>
    <alternativeName>
        <fullName evidence="14">ATPase subunit I</fullName>
    </alternativeName>
    <alternativeName>
        <fullName evidence="14">F-type ATPase subunit b</fullName>
        <shortName evidence="14">F-ATPase subunit b</shortName>
    </alternativeName>
</protein>
<dbReference type="GO" id="GO:0005886">
    <property type="term" value="C:plasma membrane"/>
    <property type="evidence" value="ECO:0007669"/>
    <property type="project" value="UniProtKB-SubCell"/>
</dbReference>
<reference evidence="17 18" key="1">
    <citation type="submission" date="2018-12" db="EMBL/GenBank/DDBJ databases">
        <authorList>
            <consortium name="Pathogen Informatics"/>
        </authorList>
    </citation>
    <scope>NUCLEOTIDE SEQUENCE [LARGE SCALE GENOMIC DNA]</scope>
    <source>
        <strain evidence="17 18">NCTC12967</strain>
    </source>
</reference>
<dbReference type="Proteomes" id="UP000273044">
    <property type="component" value="Chromosome"/>
</dbReference>
<comment type="similarity">
    <text evidence="2 14 15">Belongs to the ATPase B chain family.</text>
</comment>
<evidence type="ECO:0000313" key="17">
    <source>
        <dbReference type="EMBL" id="VEH70074.1"/>
    </source>
</evidence>
<keyword evidence="8 14" id="KW-1133">Transmembrane helix</keyword>
<evidence type="ECO:0000256" key="2">
    <source>
        <dbReference type="ARBA" id="ARBA00005513"/>
    </source>
</evidence>
<comment type="function">
    <text evidence="12 14">F(1)F(0) ATP synthase produces ATP from ADP in the presence of a proton or sodium gradient. F-type ATPases consist of two structural domains, F(1) containing the extramembraneous catalytic core and F(0) containing the membrane proton channel, linked together by a central stalk and a peripheral stalk. During catalysis, ATP synthesis in the catalytic domain of F(1) is coupled via a rotary mechanism of the central stalk subunits to proton translocation.</text>
</comment>
<dbReference type="PANTHER" id="PTHR33445:SF1">
    <property type="entry name" value="ATP SYNTHASE SUBUNIT B"/>
    <property type="match status" value="1"/>
</dbReference>
<evidence type="ECO:0000256" key="13">
    <source>
        <dbReference type="ARBA" id="ARBA00025830"/>
    </source>
</evidence>
<evidence type="ECO:0000256" key="1">
    <source>
        <dbReference type="ARBA" id="ARBA00004162"/>
    </source>
</evidence>
<evidence type="ECO:0000256" key="10">
    <source>
        <dbReference type="ARBA" id="ARBA00023136"/>
    </source>
</evidence>
<organism evidence="17 18">
    <name type="scientific">Arachnia propionica</name>
    <dbReference type="NCBI Taxonomy" id="1750"/>
    <lineage>
        <taxon>Bacteria</taxon>
        <taxon>Bacillati</taxon>
        <taxon>Actinomycetota</taxon>
        <taxon>Actinomycetes</taxon>
        <taxon>Propionibacteriales</taxon>
        <taxon>Propionibacteriaceae</taxon>
        <taxon>Arachnia</taxon>
    </lineage>
</organism>
<keyword evidence="7 14" id="KW-0375">Hydrogen ion transport</keyword>
<dbReference type="SUPFAM" id="SSF81573">
    <property type="entry name" value="F1F0 ATP synthase subunit B, membrane domain"/>
    <property type="match status" value="1"/>
</dbReference>
<gene>
    <name evidence="14 17" type="primary">atpF</name>
    <name evidence="17" type="ORF">NCTC12967_01359</name>
</gene>
<evidence type="ECO:0000256" key="14">
    <source>
        <dbReference type="HAMAP-Rule" id="MF_01398"/>
    </source>
</evidence>
<sequence>MVPVNGVLLESGIDLGPLLPHHLSEVVVGIILMLLVFLVMWKAVVPAFEKLYEERYQRIEGGIRRAEQAESKAEAALAEYNDQLNSAREEAAKIREEAKNTGAQMLAEARERASKESDRILAAGRAQLEAERAQLLAELRADIGGLATTLAGRIVGEALTDDERANRTIDRFLQELETAGTPR</sequence>
<dbReference type="NCBIfam" id="TIGR01144">
    <property type="entry name" value="ATP_synt_b"/>
    <property type="match status" value="1"/>
</dbReference>
<keyword evidence="18" id="KW-1185">Reference proteome</keyword>
<keyword evidence="16" id="KW-0175">Coiled coil</keyword>
<dbReference type="GO" id="GO:0045259">
    <property type="term" value="C:proton-transporting ATP synthase complex"/>
    <property type="evidence" value="ECO:0007669"/>
    <property type="project" value="UniProtKB-KW"/>
</dbReference>
<dbReference type="GO" id="GO:0046933">
    <property type="term" value="F:proton-transporting ATP synthase activity, rotational mechanism"/>
    <property type="evidence" value="ECO:0007669"/>
    <property type="project" value="UniProtKB-UniRule"/>
</dbReference>